<name>A0ABZ1I5F9_9PSEU</name>
<dbReference type="InterPro" id="IPR001867">
    <property type="entry name" value="OmpR/PhoB-type_DNA-bd"/>
</dbReference>
<keyword evidence="8" id="KW-1185">Reference proteome</keyword>
<evidence type="ECO:0000313" key="8">
    <source>
        <dbReference type="Proteomes" id="UP001330812"/>
    </source>
</evidence>
<dbReference type="CDD" id="cd15831">
    <property type="entry name" value="BTAD"/>
    <property type="match status" value="1"/>
</dbReference>
<dbReference type="InterPro" id="IPR011990">
    <property type="entry name" value="TPR-like_helical_dom_sf"/>
</dbReference>
<dbReference type="InterPro" id="IPR051677">
    <property type="entry name" value="AfsR-DnrI-RedD_regulator"/>
</dbReference>
<dbReference type="InterPro" id="IPR036388">
    <property type="entry name" value="WH-like_DNA-bd_sf"/>
</dbReference>
<evidence type="ECO:0000256" key="4">
    <source>
        <dbReference type="ARBA" id="ARBA00023163"/>
    </source>
</evidence>
<dbReference type="InterPro" id="IPR016032">
    <property type="entry name" value="Sig_transdc_resp-reg_C-effctor"/>
</dbReference>
<feature type="domain" description="OmpR/PhoB-type" evidence="6">
    <location>
        <begin position="1"/>
        <end position="100"/>
    </location>
</feature>
<accession>A0ABZ1I5F9</accession>
<sequence>MLSQNVRFDLLGALRFRTDAGAHAVRGPQITKILSLLALAAGRSVDTEALVDELWPGSAPARAIGTLRTHVYHLRRLLTGLGAPGAELVRTEPSGYVLDVAPEQVDALRFEQLAARARMLLAAGQSADAAAAARSGLALWRGSALAGVPLGRRLEGHARRLDELHRQTVRVSVDAELALGRHEELLPALRELVAHHPYDEGLHASLIEVLRRCDRRADALRAYRDLRTTLEGELGVAPSPRLLSLRGSILADAAAVPDRWLTAVS</sequence>
<dbReference type="Proteomes" id="UP001330812">
    <property type="component" value="Chromosome"/>
</dbReference>
<dbReference type="PROSITE" id="PS51755">
    <property type="entry name" value="OMPR_PHOB"/>
    <property type="match status" value="1"/>
</dbReference>
<dbReference type="SUPFAM" id="SSF48452">
    <property type="entry name" value="TPR-like"/>
    <property type="match status" value="1"/>
</dbReference>
<gene>
    <name evidence="7" type="ORF">VSH64_43910</name>
</gene>
<proteinExistence type="inferred from homology"/>
<protein>
    <submittedName>
        <fullName evidence="7">BTAD domain-containing putative transcriptional regulator</fullName>
    </submittedName>
</protein>
<keyword evidence="3 5" id="KW-0238">DNA-binding</keyword>
<dbReference type="PANTHER" id="PTHR35807">
    <property type="entry name" value="TRANSCRIPTIONAL REGULATOR REDD-RELATED"/>
    <property type="match status" value="1"/>
</dbReference>
<comment type="similarity">
    <text evidence="1">Belongs to the AfsR/DnrI/RedD regulatory family.</text>
</comment>
<dbReference type="Pfam" id="PF03704">
    <property type="entry name" value="BTAD"/>
    <property type="match status" value="1"/>
</dbReference>
<evidence type="ECO:0000259" key="6">
    <source>
        <dbReference type="PROSITE" id="PS51755"/>
    </source>
</evidence>
<keyword evidence="2" id="KW-0805">Transcription regulation</keyword>
<dbReference type="SMART" id="SM01043">
    <property type="entry name" value="BTAD"/>
    <property type="match status" value="1"/>
</dbReference>
<feature type="DNA-binding region" description="OmpR/PhoB-type" evidence="5">
    <location>
        <begin position="1"/>
        <end position="100"/>
    </location>
</feature>
<evidence type="ECO:0000256" key="3">
    <source>
        <dbReference type="ARBA" id="ARBA00023125"/>
    </source>
</evidence>
<dbReference type="InterPro" id="IPR005158">
    <property type="entry name" value="BTAD"/>
</dbReference>
<organism evidence="7 8">
    <name type="scientific">Amycolatopsis rhabdoformis</name>
    <dbReference type="NCBI Taxonomy" id="1448059"/>
    <lineage>
        <taxon>Bacteria</taxon>
        <taxon>Bacillati</taxon>
        <taxon>Actinomycetota</taxon>
        <taxon>Actinomycetes</taxon>
        <taxon>Pseudonocardiales</taxon>
        <taxon>Pseudonocardiaceae</taxon>
        <taxon>Amycolatopsis</taxon>
    </lineage>
</organism>
<evidence type="ECO:0000256" key="2">
    <source>
        <dbReference type="ARBA" id="ARBA00023015"/>
    </source>
</evidence>
<evidence type="ECO:0000256" key="1">
    <source>
        <dbReference type="ARBA" id="ARBA00005820"/>
    </source>
</evidence>
<dbReference type="SUPFAM" id="SSF46894">
    <property type="entry name" value="C-terminal effector domain of the bipartite response regulators"/>
    <property type="match status" value="1"/>
</dbReference>
<reference evidence="7 8" key="1">
    <citation type="journal article" date="2015" name="Int. J. Syst. Evol. Microbiol.">
        <title>Amycolatopsis rhabdoformis sp. nov., an actinomycete isolated from a tropical forest soil.</title>
        <authorList>
            <person name="Souza W.R."/>
            <person name="Silva R.E."/>
            <person name="Goodfellow M."/>
            <person name="Busarakam K."/>
            <person name="Figueiro F.S."/>
            <person name="Ferreira D."/>
            <person name="Rodrigues-Filho E."/>
            <person name="Moraes L.A.B."/>
            <person name="Zucchi T.D."/>
        </authorList>
    </citation>
    <scope>NUCLEOTIDE SEQUENCE [LARGE SCALE GENOMIC DNA]</scope>
    <source>
        <strain evidence="7 8">NCIMB 14900</strain>
    </source>
</reference>
<dbReference type="Gene3D" id="1.10.10.10">
    <property type="entry name" value="Winged helix-like DNA-binding domain superfamily/Winged helix DNA-binding domain"/>
    <property type="match status" value="1"/>
</dbReference>
<dbReference type="PANTHER" id="PTHR35807:SF1">
    <property type="entry name" value="TRANSCRIPTIONAL REGULATOR REDD"/>
    <property type="match status" value="1"/>
</dbReference>
<evidence type="ECO:0000256" key="5">
    <source>
        <dbReference type="PROSITE-ProRule" id="PRU01091"/>
    </source>
</evidence>
<keyword evidence="4" id="KW-0804">Transcription</keyword>
<dbReference type="Gene3D" id="1.25.40.10">
    <property type="entry name" value="Tetratricopeptide repeat domain"/>
    <property type="match status" value="1"/>
</dbReference>
<dbReference type="Pfam" id="PF00486">
    <property type="entry name" value="Trans_reg_C"/>
    <property type="match status" value="1"/>
</dbReference>
<dbReference type="SMART" id="SM00862">
    <property type="entry name" value="Trans_reg_C"/>
    <property type="match status" value="1"/>
</dbReference>
<dbReference type="EMBL" id="CP142149">
    <property type="protein sequence ID" value="WSE29669.1"/>
    <property type="molecule type" value="Genomic_DNA"/>
</dbReference>
<dbReference type="RefSeq" id="WP_326568629.1">
    <property type="nucleotide sequence ID" value="NZ_CP142149.1"/>
</dbReference>
<evidence type="ECO:0000313" key="7">
    <source>
        <dbReference type="EMBL" id="WSE29669.1"/>
    </source>
</evidence>